<dbReference type="Proteomes" id="UP001207468">
    <property type="component" value="Unassembled WGS sequence"/>
</dbReference>
<organism evidence="1 2">
    <name type="scientific">Russula earlei</name>
    <dbReference type="NCBI Taxonomy" id="71964"/>
    <lineage>
        <taxon>Eukaryota</taxon>
        <taxon>Fungi</taxon>
        <taxon>Dikarya</taxon>
        <taxon>Basidiomycota</taxon>
        <taxon>Agaricomycotina</taxon>
        <taxon>Agaricomycetes</taxon>
        <taxon>Russulales</taxon>
        <taxon>Russulaceae</taxon>
        <taxon>Russula</taxon>
    </lineage>
</organism>
<dbReference type="EMBL" id="JAGFNK010000101">
    <property type="protein sequence ID" value="KAI9508083.1"/>
    <property type="molecule type" value="Genomic_DNA"/>
</dbReference>
<reference evidence="1" key="1">
    <citation type="submission" date="2021-03" db="EMBL/GenBank/DDBJ databases">
        <title>Evolutionary priming and transition to the ectomycorrhizal habit in an iconic lineage of mushroom-forming fungi: is preadaptation a requirement?</title>
        <authorList>
            <consortium name="DOE Joint Genome Institute"/>
            <person name="Looney B.P."/>
            <person name="Miyauchi S."/>
            <person name="Morin E."/>
            <person name="Drula E."/>
            <person name="Courty P.E."/>
            <person name="Chicoki N."/>
            <person name="Fauchery L."/>
            <person name="Kohler A."/>
            <person name="Kuo A."/>
            <person name="LaButti K."/>
            <person name="Pangilinan J."/>
            <person name="Lipzen A."/>
            <person name="Riley R."/>
            <person name="Andreopoulos W."/>
            <person name="He G."/>
            <person name="Johnson J."/>
            <person name="Barry K.W."/>
            <person name="Grigoriev I.V."/>
            <person name="Nagy L."/>
            <person name="Hibbett D."/>
            <person name="Henrissat B."/>
            <person name="Matheny P.B."/>
            <person name="Labbe J."/>
            <person name="Martin A.F."/>
        </authorList>
    </citation>
    <scope>NUCLEOTIDE SEQUENCE</scope>
    <source>
        <strain evidence="1">BPL698</strain>
    </source>
</reference>
<accession>A0ACC0U8Q6</accession>
<gene>
    <name evidence="1" type="ORF">F5148DRAFT_980368</name>
</gene>
<evidence type="ECO:0000313" key="2">
    <source>
        <dbReference type="Proteomes" id="UP001207468"/>
    </source>
</evidence>
<keyword evidence="2" id="KW-1185">Reference proteome</keyword>
<proteinExistence type="predicted"/>
<name>A0ACC0U8Q6_9AGAM</name>
<comment type="caution">
    <text evidence="1">The sequence shown here is derived from an EMBL/GenBank/DDBJ whole genome shotgun (WGS) entry which is preliminary data.</text>
</comment>
<evidence type="ECO:0000313" key="1">
    <source>
        <dbReference type="EMBL" id="KAI9508083.1"/>
    </source>
</evidence>
<sequence>MSGLDALRAEGLSPPSDSDGAPGQVVLSARIAPYVEDLFRWNKNSFGTQRVTKEIQATVRASVTVHVVQISRCLQSPWPELDKEDAAFKRYGPEGCLGGNSGPAEWFGGKTSFAIRLQVDNKGSFLFSLEHPVLGASSRLTRCYGSSWLIKLQLSQDVYSQLDKLKGLLLQPLVLNGQVFRFFYMNKDNVAYLMATNEHYDGNLHLSQKGNRRYCDILKFFSTHNKLQENSNQTIAKWGSRIALGLSNSIPGLTLENSQIKEEVDIISSSCPPGVKHTSEMNMTDGCGLMNHQAIYMLHEKLGVWKEIPVAIQCRLAGAKGLLLLHPGKEENIWPYPCVWLRPSQMKIQPSQTYMEITAHRIIDVLRASHMQVSVPISREIIVNLSENGVSPNIFIDLFSQSIDDTISTFLNWDGKDAMLQLWATVFKEGKIMATRIARESSWTARARGFQLYDQEDNNEDTEADDDNDSSHSKAWWGDATSGCPSSLEETVLTFLDTGFSPASNSMLAAKLHIVAKKVVTSCLSNYRITIPMSCSAFIVPDVLGVLNEGEIHVKSSKRHFLRPDGQKSDRVIGDVLVTRSPCKLPTDVQKVKAVFKPELDDYVDVIMFSIKGSRSLASMLGTGDYDGDIVVCIWQPSIVEMFSNADPKHMEPPSDLEDHFDIKNETVKEFLERVPQTSPTSHQIQELQMVLMAPLSDLYVVGTYSTMHDNAIYTLGYTHPTTTLLAWIFCTVLDGAKTGKTISRERYRRDRNNKLYGTQFAPRWKTTMTTTAAAAAAAMAMSDPDQRGHRFNPSREEGMPPFVMDVLQEAMRAVADEQLRRLAGRFDALPKVKDAALVAPWQEAEARAQEMLSRPEEHVRHVGRAQQDALDAIKTHVSRVYELSVSVMKGTSAAQQQQQQQQQRRRSRRPQQHQGGAEFTRRSIETRQDQLRRISREFVGGPPASDTFAYSQEEVARLRASYAYLHDWTKKFGGTRFPWNVAMRELGAIKLRARKDFKPISQDFYEKMSMRRL</sequence>
<protein>
    <submittedName>
        <fullName evidence="1">RNA dependent RNA polymerase-domain-containing protein</fullName>
    </submittedName>
</protein>